<protein>
    <submittedName>
        <fullName evidence="1">Uncharacterized protein</fullName>
    </submittedName>
</protein>
<gene>
    <name evidence="1" type="ORF">Gotri_023170</name>
</gene>
<reference evidence="1 2" key="1">
    <citation type="journal article" date="2019" name="Genome Biol. Evol.">
        <title>Insights into the evolution of the New World diploid cottons (Gossypium, subgenus Houzingenia) based on genome sequencing.</title>
        <authorList>
            <person name="Grover C.E."/>
            <person name="Arick M.A. 2nd"/>
            <person name="Thrash A."/>
            <person name="Conover J.L."/>
            <person name="Sanders W.S."/>
            <person name="Peterson D.G."/>
            <person name="Frelichowski J.E."/>
            <person name="Scheffler J.A."/>
            <person name="Scheffler B.E."/>
            <person name="Wendel J.F."/>
        </authorList>
    </citation>
    <scope>NUCLEOTIDE SEQUENCE [LARGE SCALE GENOMIC DNA]</scope>
    <source>
        <strain evidence="1">8</strain>
        <tissue evidence="1">Leaf</tissue>
    </source>
</reference>
<dbReference type="Proteomes" id="UP000593568">
    <property type="component" value="Unassembled WGS sequence"/>
</dbReference>
<dbReference type="EMBL" id="JABEZW010000002">
    <property type="protein sequence ID" value="MBA0760425.1"/>
    <property type="molecule type" value="Genomic_DNA"/>
</dbReference>
<comment type="caution">
    <text evidence="1">The sequence shown here is derived from an EMBL/GenBank/DDBJ whole genome shotgun (WGS) entry which is preliminary data.</text>
</comment>
<accession>A0A7J9DIZ0</accession>
<proteinExistence type="predicted"/>
<name>A0A7J9DIZ0_9ROSI</name>
<evidence type="ECO:0000313" key="2">
    <source>
        <dbReference type="Proteomes" id="UP000593568"/>
    </source>
</evidence>
<evidence type="ECO:0000313" key="1">
    <source>
        <dbReference type="EMBL" id="MBA0760425.1"/>
    </source>
</evidence>
<keyword evidence="2" id="KW-1185">Reference proteome</keyword>
<sequence>HKERKPFAYGLCNECYEEVNTHFIKVSGGLDGGSDPLAFQRAEKERLAKLSIEENAKGLGVWMGTNLVIRGFEGDYERSIGLCDVFTRVPVYFSRLLVIRVSL</sequence>
<feature type="non-terminal residue" evidence="1">
    <location>
        <position position="1"/>
    </location>
</feature>
<dbReference type="AlphaFoldDB" id="A0A7J9DIZ0"/>
<organism evidence="1 2">
    <name type="scientific">Gossypium trilobum</name>
    <dbReference type="NCBI Taxonomy" id="34281"/>
    <lineage>
        <taxon>Eukaryota</taxon>
        <taxon>Viridiplantae</taxon>
        <taxon>Streptophyta</taxon>
        <taxon>Embryophyta</taxon>
        <taxon>Tracheophyta</taxon>
        <taxon>Spermatophyta</taxon>
        <taxon>Magnoliopsida</taxon>
        <taxon>eudicotyledons</taxon>
        <taxon>Gunneridae</taxon>
        <taxon>Pentapetalae</taxon>
        <taxon>rosids</taxon>
        <taxon>malvids</taxon>
        <taxon>Malvales</taxon>
        <taxon>Malvaceae</taxon>
        <taxon>Malvoideae</taxon>
        <taxon>Gossypium</taxon>
    </lineage>
</organism>